<accession>A0A0B2RPR9</accession>
<reference evidence="1" key="1">
    <citation type="submission" date="2014-07" db="EMBL/GenBank/DDBJ databases">
        <title>Identification of a novel salt tolerance gene in wild soybean by whole-genome sequencing.</title>
        <authorList>
            <person name="Lam H.-M."/>
            <person name="Qi X."/>
            <person name="Li M.-W."/>
            <person name="Liu X."/>
            <person name="Xie M."/>
            <person name="Ni M."/>
            <person name="Xu X."/>
        </authorList>
    </citation>
    <scope>NUCLEOTIDE SEQUENCE [LARGE SCALE GENOMIC DNA]</scope>
    <source>
        <tissue evidence="1">Root</tissue>
    </source>
</reference>
<organism evidence="1">
    <name type="scientific">Glycine soja</name>
    <name type="common">Wild soybean</name>
    <dbReference type="NCBI Taxonomy" id="3848"/>
    <lineage>
        <taxon>Eukaryota</taxon>
        <taxon>Viridiplantae</taxon>
        <taxon>Streptophyta</taxon>
        <taxon>Embryophyta</taxon>
        <taxon>Tracheophyta</taxon>
        <taxon>Spermatophyta</taxon>
        <taxon>Magnoliopsida</taxon>
        <taxon>eudicotyledons</taxon>
        <taxon>Gunneridae</taxon>
        <taxon>Pentapetalae</taxon>
        <taxon>rosids</taxon>
        <taxon>fabids</taxon>
        <taxon>Fabales</taxon>
        <taxon>Fabaceae</taxon>
        <taxon>Papilionoideae</taxon>
        <taxon>50 kb inversion clade</taxon>
        <taxon>NPAAA clade</taxon>
        <taxon>indigoferoid/millettioid clade</taxon>
        <taxon>Phaseoleae</taxon>
        <taxon>Glycine</taxon>
        <taxon>Glycine subgen. Soja</taxon>
    </lineage>
</organism>
<proteinExistence type="predicted"/>
<evidence type="ECO:0000313" key="1">
    <source>
        <dbReference type="EMBL" id="KHN34254.1"/>
    </source>
</evidence>
<sequence>MFVFNSALKGLDDTSQSKSKVAARWIVVKEVSRIIGKRTPMMLDHWN</sequence>
<dbReference type="EMBL" id="KN649087">
    <property type="protein sequence ID" value="KHN34254.1"/>
    <property type="molecule type" value="Genomic_DNA"/>
</dbReference>
<dbReference type="AlphaFoldDB" id="A0A0B2RPR9"/>
<gene>
    <name evidence="1" type="ORF">glysoja_035889</name>
</gene>
<name>A0A0B2RPR9_GLYSO</name>
<dbReference type="Proteomes" id="UP000053555">
    <property type="component" value="Unassembled WGS sequence"/>
</dbReference>
<protein>
    <submittedName>
        <fullName evidence="1">Uncharacterized protein</fullName>
    </submittedName>
</protein>